<evidence type="ECO:0000256" key="2">
    <source>
        <dbReference type="ARBA" id="ARBA00007430"/>
    </source>
</evidence>
<gene>
    <name evidence="8" type="ORF">SUH3_21485</name>
</gene>
<feature type="transmembrane region" description="Helical" evidence="7">
    <location>
        <begin position="328"/>
        <end position="349"/>
    </location>
</feature>
<dbReference type="PANTHER" id="PTHR30250:SF10">
    <property type="entry name" value="LIPOPOLYSACCHARIDE BIOSYNTHESIS PROTEIN WZXC"/>
    <property type="match status" value="1"/>
</dbReference>
<dbReference type="AlphaFoldDB" id="A0A073J167"/>
<keyword evidence="4 7" id="KW-0812">Transmembrane</keyword>
<evidence type="ECO:0000313" key="9">
    <source>
        <dbReference type="Proteomes" id="UP000027746"/>
    </source>
</evidence>
<evidence type="ECO:0008006" key="10">
    <source>
        <dbReference type="Google" id="ProtNLM"/>
    </source>
</evidence>
<feature type="transmembrane region" description="Helical" evidence="7">
    <location>
        <begin position="109"/>
        <end position="133"/>
    </location>
</feature>
<evidence type="ECO:0000256" key="3">
    <source>
        <dbReference type="ARBA" id="ARBA00022475"/>
    </source>
</evidence>
<feature type="transmembrane region" description="Helical" evidence="7">
    <location>
        <begin position="79"/>
        <end position="103"/>
    </location>
</feature>
<sequence length="480" mass="51037">MTTAKSSLGGGIWVTVSRVLAQLIQFVIFMVAARILQPAEFGIFALVAAVIVFLNQLAIAGWSEYILNWQGEVARLRHALFVACVAGAFLAVAGLVMSLPIAMLFKQPAAAPLASILSLSVFFAAVASAYAGVLIWQHKLAASAICPLLGEVINLAVAIPALLSGQGIMALAYGRLAGAVVFCLSAIAIARLAPAIAPQRSIYHEIAHYSWNITLTRLLSAARAYGATLIVGGLMGPAAVGYYRAAQRVIGAFEEIVSEPVRVLTWSFFRKLPRSEPTHATFGPAADRFFPILIYASAPLFVGIAIMADDLVRGILGPDWDAAVPVVQILSIAALIRASGTASIPILSLVGKVKLLPRYMLIYALVTLACIAVGALFGLIATAVSEIVAALAVFVISAKIMQHHTGMRWTFIFAASWPALPALALSIAVPLVADRYDLLTQVHPLLRFLMLGVAMIIVYLPTLTLCDRTLWSRLSGRDSG</sequence>
<keyword evidence="6 7" id="KW-0472">Membrane</keyword>
<accession>A0A073J167</accession>
<evidence type="ECO:0000256" key="5">
    <source>
        <dbReference type="ARBA" id="ARBA00022989"/>
    </source>
</evidence>
<dbReference type="RefSeq" id="WP_037926892.1">
    <property type="nucleotide sequence ID" value="NZ_CP054599.1"/>
</dbReference>
<dbReference type="Proteomes" id="UP000027746">
    <property type="component" value="Unassembled WGS sequence"/>
</dbReference>
<evidence type="ECO:0000256" key="1">
    <source>
        <dbReference type="ARBA" id="ARBA00004651"/>
    </source>
</evidence>
<dbReference type="OrthoDB" id="7840749at2"/>
<dbReference type="GO" id="GO:0005886">
    <property type="term" value="C:plasma membrane"/>
    <property type="evidence" value="ECO:0007669"/>
    <property type="project" value="UniProtKB-SubCell"/>
</dbReference>
<evidence type="ECO:0000256" key="4">
    <source>
        <dbReference type="ARBA" id="ARBA00022692"/>
    </source>
</evidence>
<feature type="transmembrane region" description="Helical" evidence="7">
    <location>
        <begin position="41"/>
        <end position="67"/>
    </location>
</feature>
<dbReference type="InterPro" id="IPR050833">
    <property type="entry name" value="Poly_Biosynth_Transport"/>
</dbReference>
<keyword evidence="3" id="KW-1003">Cell membrane</keyword>
<dbReference type="PANTHER" id="PTHR30250">
    <property type="entry name" value="PST FAMILY PREDICTED COLANIC ACID TRANSPORTER"/>
    <property type="match status" value="1"/>
</dbReference>
<feature type="transmembrane region" description="Helical" evidence="7">
    <location>
        <begin position="12"/>
        <end position="35"/>
    </location>
</feature>
<protein>
    <recommendedName>
        <fullName evidence="10">Polysaccharide biosynthesis protein</fullName>
    </recommendedName>
</protein>
<dbReference type="GeneID" id="68871518"/>
<feature type="transmembrane region" description="Helical" evidence="7">
    <location>
        <begin position="168"/>
        <end position="190"/>
    </location>
</feature>
<keyword evidence="5 7" id="KW-1133">Transmembrane helix</keyword>
<evidence type="ECO:0000256" key="6">
    <source>
        <dbReference type="ARBA" id="ARBA00023136"/>
    </source>
</evidence>
<feature type="transmembrane region" description="Helical" evidence="7">
    <location>
        <begin position="361"/>
        <end position="381"/>
    </location>
</feature>
<organism evidence="8 9">
    <name type="scientific">Pseudosulfitobacter pseudonitzschiae</name>
    <dbReference type="NCBI Taxonomy" id="1402135"/>
    <lineage>
        <taxon>Bacteria</taxon>
        <taxon>Pseudomonadati</taxon>
        <taxon>Pseudomonadota</taxon>
        <taxon>Alphaproteobacteria</taxon>
        <taxon>Rhodobacterales</taxon>
        <taxon>Roseobacteraceae</taxon>
        <taxon>Pseudosulfitobacter</taxon>
    </lineage>
</organism>
<comment type="caution">
    <text evidence="8">The sequence shown here is derived from an EMBL/GenBank/DDBJ whole genome shotgun (WGS) entry which is preliminary data.</text>
</comment>
<name>A0A073J167_9RHOB</name>
<evidence type="ECO:0000313" key="8">
    <source>
        <dbReference type="EMBL" id="KEJ95560.1"/>
    </source>
</evidence>
<dbReference type="EMBL" id="JAMD01000006">
    <property type="protein sequence ID" value="KEJ95560.1"/>
    <property type="molecule type" value="Genomic_DNA"/>
</dbReference>
<feature type="transmembrane region" description="Helical" evidence="7">
    <location>
        <begin position="409"/>
        <end position="433"/>
    </location>
</feature>
<comment type="similarity">
    <text evidence="2">Belongs to the polysaccharide synthase family.</text>
</comment>
<reference evidence="8 9" key="1">
    <citation type="submission" date="2014-01" db="EMBL/GenBank/DDBJ databases">
        <title>Sulfitobacter sp. H3 (MCCC 1A00686) Genome Sequencing.</title>
        <authorList>
            <person name="Lai Q."/>
            <person name="Hong Z."/>
        </authorList>
    </citation>
    <scope>NUCLEOTIDE SEQUENCE [LARGE SCALE GENOMIC DNA]</scope>
    <source>
        <strain evidence="8 9">H3</strain>
    </source>
</reference>
<evidence type="ECO:0000256" key="7">
    <source>
        <dbReference type="SAM" id="Phobius"/>
    </source>
</evidence>
<keyword evidence="9" id="KW-1185">Reference proteome</keyword>
<dbReference type="Pfam" id="PF13440">
    <property type="entry name" value="Polysacc_synt_3"/>
    <property type="match status" value="1"/>
</dbReference>
<feature type="transmembrane region" description="Helical" evidence="7">
    <location>
        <begin position="289"/>
        <end position="308"/>
    </location>
</feature>
<comment type="subcellular location">
    <subcellularLocation>
        <location evidence="1">Cell membrane</location>
        <topology evidence="1">Multi-pass membrane protein</topology>
    </subcellularLocation>
</comment>
<feature type="transmembrane region" description="Helical" evidence="7">
    <location>
        <begin position="140"/>
        <end position="162"/>
    </location>
</feature>
<feature type="transmembrane region" description="Helical" evidence="7">
    <location>
        <begin position="445"/>
        <end position="466"/>
    </location>
</feature>
<proteinExistence type="inferred from homology"/>